<feature type="domain" description="Solute-binding protein family 5" evidence="6">
    <location>
        <begin position="71"/>
        <end position="422"/>
    </location>
</feature>
<comment type="similarity">
    <text evidence="2">Belongs to the bacterial solute-binding protein 5 family.</text>
</comment>
<comment type="subcellular location">
    <subcellularLocation>
        <location evidence="1">Periplasm</location>
    </subcellularLocation>
</comment>
<accession>A0A8F6TZ72</accession>
<dbReference type="InterPro" id="IPR030678">
    <property type="entry name" value="Peptide/Ni-bd"/>
</dbReference>
<keyword evidence="8" id="KW-1185">Reference proteome</keyword>
<dbReference type="GO" id="GO:0015833">
    <property type="term" value="P:peptide transport"/>
    <property type="evidence" value="ECO:0007669"/>
    <property type="project" value="TreeGrafter"/>
</dbReference>
<dbReference type="GO" id="GO:0030313">
    <property type="term" value="C:cell envelope"/>
    <property type="evidence" value="ECO:0007669"/>
    <property type="project" value="UniProtKB-SubCell"/>
</dbReference>
<feature type="signal peptide" evidence="5">
    <location>
        <begin position="1"/>
        <end position="23"/>
    </location>
</feature>
<evidence type="ECO:0000256" key="4">
    <source>
        <dbReference type="ARBA" id="ARBA00022729"/>
    </source>
</evidence>
<evidence type="ECO:0000256" key="1">
    <source>
        <dbReference type="ARBA" id="ARBA00004418"/>
    </source>
</evidence>
<protein>
    <submittedName>
        <fullName evidence="7">ABC transporter substrate-binding protein</fullName>
    </submittedName>
</protein>
<evidence type="ECO:0000256" key="2">
    <source>
        <dbReference type="ARBA" id="ARBA00005695"/>
    </source>
</evidence>
<name>A0A8F6TZ72_9RHOB</name>
<dbReference type="PANTHER" id="PTHR30290:SF10">
    <property type="entry name" value="PERIPLASMIC OLIGOPEPTIDE-BINDING PROTEIN-RELATED"/>
    <property type="match status" value="1"/>
</dbReference>
<sequence length="505" mass="53778">MKSITHTAKTTARALALVSTALAAPLSAQTLDLAWSQDATGLDPHTQPGFATIRLLELLYEPLVRLDEGLELQPALAESWSFSDDGLQLTFQLDADAMFHDGTPVTSADVRASFDRILNEETGAIARANYTSIVNIETPDDHTVIFELDAPNAPLLNGLASVNAAVVPASAIEAGTLDTEVIGSGPFTLDARTPNASATLGAFEDWAGGDVAYDGINISVLPDETALLAALRAGQADFALINDPLVATLVPDSPGLQLNAAPTLSYYVLQLNASREPMGELALRQAIGCAIDRQDVLDAALLGEGEVTGPLTSPAYRSDPSGLFCYEQDQDRARELLAEAGHPDGFTATVIAANGEPPTASAVAQVLQSQLSEVGITLEIEMLELSVYIDRWLAADFDMAVALNGGRVDPYTMYNRYWTRDGNLQGVANYIDDTLDSLMNEGRAETDEAARAEIFANFESHLAEMSPWIWLFTGNTYTAQTEAVSGFTSSPTGTLFGLTNVTLAE</sequence>
<evidence type="ECO:0000256" key="5">
    <source>
        <dbReference type="SAM" id="SignalP"/>
    </source>
</evidence>
<dbReference type="Pfam" id="PF00496">
    <property type="entry name" value="SBP_bac_5"/>
    <property type="match status" value="1"/>
</dbReference>
<dbReference type="EMBL" id="CP079194">
    <property type="protein sequence ID" value="QXT40442.1"/>
    <property type="molecule type" value="Genomic_DNA"/>
</dbReference>
<gene>
    <name evidence="7" type="ORF">KYE46_04115</name>
</gene>
<dbReference type="CDD" id="cd08516">
    <property type="entry name" value="PBP2_NikA_DppA_OppA_like_11"/>
    <property type="match status" value="1"/>
</dbReference>
<dbReference type="PANTHER" id="PTHR30290">
    <property type="entry name" value="PERIPLASMIC BINDING COMPONENT OF ABC TRANSPORTER"/>
    <property type="match status" value="1"/>
</dbReference>
<keyword evidence="4 5" id="KW-0732">Signal</keyword>
<dbReference type="InterPro" id="IPR000914">
    <property type="entry name" value="SBP_5_dom"/>
</dbReference>
<evidence type="ECO:0000256" key="3">
    <source>
        <dbReference type="ARBA" id="ARBA00022448"/>
    </source>
</evidence>
<evidence type="ECO:0000313" key="7">
    <source>
        <dbReference type="EMBL" id="QXT40442.1"/>
    </source>
</evidence>
<dbReference type="KEGG" id="gce:KYE46_04115"/>
<evidence type="ECO:0000313" key="8">
    <source>
        <dbReference type="Proteomes" id="UP000825009"/>
    </source>
</evidence>
<dbReference type="InterPro" id="IPR039424">
    <property type="entry name" value="SBP_5"/>
</dbReference>
<proteinExistence type="inferred from homology"/>
<feature type="chain" id="PRO_5034347192" evidence="5">
    <location>
        <begin position="24"/>
        <end position="505"/>
    </location>
</feature>
<reference evidence="7 8" key="1">
    <citation type="submission" date="2021-07" db="EMBL/GenBank/DDBJ databases">
        <title>A novel Jannaschia species isolated from marine dinoflagellate Ceratoperidinium margalefii.</title>
        <authorList>
            <person name="Jiang Y."/>
            <person name="Li Z."/>
        </authorList>
    </citation>
    <scope>NUCLEOTIDE SEQUENCE [LARGE SCALE GENOMIC DNA]</scope>
    <source>
        <strain evidence="7 8">J12C1-MA-4</strain>
    </source>
</reference>
<keyword evidence="3" id="KW-0813">Transport</keyword>
<dbReference type="PIRSF" id="PIRSF002741">
    <property type="entry name" value="MppA"/>
    <property type="match status" value="1"/>
</dbReference>
<dbReference type="RefSeq" id="WP_219003662.1">
    <property type="nucleotide sequence ID" value="NZ_CP079194.1"/>
</dbReference>
<evidence type="ECO:0000259" key="6">
    <source>
        <dbReference type="Pfam" id="PF00496"/>
    </source>
</evidence>
<dbReference type="GO" id="GO:1904680">
    <property type="term" value="F:peptide transmembrane transporter activity"/>
    <property type="evidence" value="ECO:0007669"/>
    <property type="project" value="TreeGrafter"/>
</dbReference>
<dbReference type="Proteomes" id="UP000825009">
    <property type="component" value="Chromosome"/>
</dbReference>
<organism evidence="7 8">
    <name type="scientific">Gymnodinialimonas ceratoperidinii</name>
    <dbReference type="NCBI Taxonomy" id="2856823"/>
    <lineage>
        <taxon>Bacteria</taxon>
        <taxon>Pseudomonadati</taxon>
        <taxon>Pseudomonadota</taxon>
        <taxon>Alphaproteobacteria</taxon>
        <taxon>Rhodobacterales</taxon>
        <taxon>Paracoccaceae</taxon>
        <taxon>Gymnodinialimonas</taxon>
    </lineage>
</organism>
<dbReference type="AlphaFoldDB" id="A0A8F6TZ72"/>